<dbReference type="OrthoDB" id="273988at2"/>
<dbReference type="RefSeq" id="WP_123768849.1">
    <property type="nucleotide sequence ID" value="NZ_RKQN01000001.1"/>
</dbReference>
<name>A0A3N4VE60_9GAMM</name>
<keyword evidence="2" id="KW-0812">Transmembrane</keyword>
<sequence length="244" mass="27233">MSRRAAWLTGLLLLPTLAAAAAREAADAAAPLPPPQPGAAPRDPDFGVRSRQFGLERQVEMFQWRAADGGYARVWNAAPIDSSGFAPGHANPPRLPLENRRWWAEDATLDGRPIDREVLQVLGQWRTFRPNFSRLPANLAASFQPEGDGLTSAENPLEPRIGDLRIRWRELRLPALDGKVELREGRWRLAVPPERAAQQAARAGEAVELPVREEARLLPWLLGGGVAMLALLAVLLRRWRRRRR</sequence>
<feature type="signal peptide" evidence="3">
    <location>
        <begin position="1"/>
        <end position="20"/>
    </location>
</feature>
<dbReference type="EMBL" id="RKQN01000001">
    <property type="protein sequence ID" value="RPE81282.1"/>
    <property type="molecule type" value="Genomic_DNA"/>
</dbReference>
<feature type="chain" id="PRO_5018204077" evidence="3">
    <location>
        <begin position="21"/>
        <end position="244"/>
    </location>
</feature>
<evidence type="ECO:0000313" key="4">
    <source>
        <dbReference type="EMBL" id="RPE81282.1"/>
    </source>
</evidence>
<feature type="region of interest" description="Disordered" evidence="1">
    <location>
        <begin position="28"/>
        <end position="48"/>
    </location>
</feature>
<proteinExistence type="predicted"/>
<gene>
    <name evidence="4" type="ORF">EDC50_0467</name>
</gene>
<comment type="caution">
    <text evidence="4">The sequence shown here is derived from an EMBL/GenBank/DDBJ whole genome shotgun (WGS) entry which is preliminary data.</text>
</comment>
<keyword evidence="5" id="KW-1185">Reference proteome</keyword>
<organism evidence="4 5">
    <name type="scientific">Vulcaniibacterium tengchongense</name>
    <dbReference type="NCBI Taxonomy" id="1273429"/>
    <lineage>
        <taxon>Bacteria</taxon>
        <taxon>Pseudomonadati</taxon>
        <taxon>Pseudomonadota</taxon>
        <taxon>Gammaproteobacteria</taxon>
        <taxon>Lysobacterales</taxon>
        <taxon>Lysobacteraceae</taxon>
        <taxon>Vulcaniibacterium</taxon>
    </lineage>
</organism>
<dbReference type="InterPro" id="IPR012430">
    <property type="entry name" value="TMEM43_fam"/>
</dbReference>
<protein>
    <submittedName>
        <fullName evidence="4">Uncharacterized protein DUF1625</fullName>
    </submittedName>
</protein>
<dbReference type="AlphaFoldDB" id="A0A3N4VE60"/>
<evidence type="ECO:0000313" key="5">
    <source>
        <dbReference type="Proteomes" id="UP000269708"/>
    </source>
</evidence>
<keyword evidence="2" id="KW-0472">Membrane</keyword>
<evidence type="ECO:0000256" key="2">
    <source>
        <dbReference type="SAM" id="Phobius"/>
    </source>
</evidence>
<accession>A0A3N4VE60</accession>
<keyword evidence="3" id="KW-0732">Signal</keyword>
<reference evidence="4 5" key="1">
    <citation type="submission" date="2018-11" db="EMBL/GenBank/DDBJ databases">
        <title>Genomic Encyclopedia of Type Strains, Phase IV (KMG-IV): sequencing the most valuable type-strain genomes for metagenomic binning, comparative biology and taxonomic classification.</title>
        <authorList>
            <person name="Goeker M."/>
        </authorList>
    </citation>
    <scope>NUCLEOTIDE SEQUENCE [LARGE SCALE GENOMIC DNA]</scope>
    <source>
        <strain evidence="4 5">DSM 25623</strain>
    </source>
</reference>
<dbReference type="Pfam" id="PF07787">
    <property type="entry name" value="TMEM43"/>
    <property type="match status" value="1"/>
</dbReference>
<feature type="transmembrane region" description="Helical" evidence="2">
    <location>
        <begin position="217"/>
        <end position="236"/>
    </location>
</feature>
<evidence type="ECO:0000256" key="3">
    <source>
        <dbReference type="SAM" id="SignalP"/>
    </source>
</evidence>
<dbReference type="Proteomes" id="UP000269708">
    <property type="component" value="Unassembled WGS sequence"/>
</dbReference>
<evidence type="ECO:0000256" key="1">
    <source>
        <dbReference type="SAM" id="MobiDB-lite"/>
    </source>
</evidence>
<keyword evidence="2" id="KW-1133">Transmembrane helix</keyword>